<gene>
    <name evidence="1" type="ORF">H2199_004647</name>
</gene>
<dbReference type="EMBL" id="JAPDRP010000012">
    <property type="protein sequence ID" value="KAJ9643123.1"/>
    <property type="molecule type" value="Genomic_DNA"/>
</dbReference>
<protein>
    <submittedName>
        <fullName evidence="1">Uncharacterized protein</fullName>
    </submittedName>
</protein>
<organism evidence="1 2">
    <name type="scientific">Coniosporium tulheliwenetii</name>
    <dbReference type="NCBI Taxonomy" id="3383036"/>
    <lineage>
        <taxon>Eukaryota</taxon>
        <taxon>Fungi</taxon>
        <taxon>Dikarya</taxon>
        <taxon>Ascomycota</taxon>
        <taxon>Pezizomycotina</taxon>
        <taxon>Dothideomycetes</taxon>
        <taxon>Dothideomycetes incertae sedis</taxon>
        <taxon>Coniosporium</taxon>
    </lineage>
</organism>
<comment type="caution">
    <text evidence="1">The sequence shown here is derived from an EMBL/GenBank/DDBJ whole genome shotgun (WGS) entry which is preliminary data.</text>
</comment>
<keyword evidence="2" id="KW-1185">Reference proteome</keyword>
<reference evidence="1" key="1">
    <citation type="submission" date="2022-10" db="EMBL/GenBank/DDBJ databases">
        <title>Culturing micro-colonial fungi from biological soil crusts in the Mojave desert and describing Neophaeococcomyces mojavensis, and introducing the new genera and species Taxawa tesnikishii.</title>
        <authorList>
            <person name="Kurbessoian T."/>
            <person name="Stajich J.E."/>
        </authorList>
    </citation>
    <scope>NUCLEOTIDE SEQUENCE</scope>
    <source>
        <strain evidence="1">JES_115</strain>
    </source>
</reference>
<dbReference type="Proteomes" id="UP001172680">
    <property type="component" value="Unassembled WGS sequence"/>
</dbReference>
<accession>A0ACC2Z607</accession>
<proteinExistence type="predicted"/>
<name>A0ACC2Z607_9PEZI</name>
<evidence type="ECO:0000313" key="2">
    <source>
        <dbReference type="Proteomes" id="UP001172680"/>
    </source>
</evidence>
<sequence>MAGLDKRLGEKMEKKAGVKLYVAVEDRKRNEKAKLRAELRTEEKAACGEGRALLAEINLSKDDPLLHGQMAAVTAIIRSSCKASG</sequence>
<evidence type="ECO:0000313" key="1">
    <source>
        <dbReference type="EMBL" id="KAJ9643123.1"/>
    </source>
</evidence>